<dbReference type="GO" id="GO:0008270">
    <property type="term" value="F:zinc ion binding"/>
    <property type="evidence" value="ECO:0007669"/>
    <property type="project" value="UniProtKB-KW"/>
</dbReference>
<dbReference type="AlphaFoldDB" id="A0ABD0VE41"/>
<evidence type="ECO:0000256" key="7">
    <source>
        <dbReference type="SAM" id="Coils"/>
    </source>
</evidence>
<name>A0ABD0VE41_DENTH</name>
<dbReference type="EMBL" id="JANQDX010000006">
    <property type="protein sequence ID" value="KAL0922955.1"/>
    <property type="molecule type" value="Genomic_DNA"/>
</dbReference>
<keyword evidence="4" id="KW-0862">Zinc</keyword>
<comment type="similarity">
    <text evidence="1">Belongs to the WEB family.</text>
</comment>
<keyword evidence="3 6" id="KW-0863">Zinc-finger</keyword>
<dbReference type="Pfam" id="PF05701">
    <property type="entry name" value="WEMBL"/>
    <property type="match status" value="1"/>
</dbReference>
<dbReference type="PANTHER" id="PTHR32054">
    <property type="entry name" value="HEAVY CHAIN, PUTATIVE, EXPRESSED-RELATED-RELATED"/>
    <property type="match status" value="1"/>
</dbReference>
<evidence type="ECO:0000256" key="4">
    <source>
        <dbReference type="ARBA" id="ARBA00022833"/>
    </source>
</evidence>
<comment type="caution">
    <text evidence="9">The sequence shown here is derived from an EMBL/GenBank/DDBJ whole genome shotgun (WGS) entry which is preliminary data.</text>
</comment>
<evidence type="ECO:0000256" key="3">
    <source>
        <dbReference type="ARBA" id="ARBA00022771"/>
    </source>
</evidence>
<evidence type="ECO:0000256" key="6">
    <source>
        <dbReference type="PROSITE-ProRule" id="PRU00027"/>
    </source>
</evidence>
<dbReference type="InterPro" id="IPR003656">
    <property type="entry name" value="Znf_BED"/>
</dbReference>
<evidence type="ECO:0000259" key="8">
    <source>
        <dbReference type="PROSITE" id="PS50808"/>
    </source>
</evidence>
<keyword evidence="2" id="KW-0479">Metal-binding</keyword>
<evidence type="ECO:0000313" key="9">
    <source>
        <dbReference type="EMBL" id="KAL0922955.1"/>
    </source>
</evidence>
<dbReference type="PROSITE" id="PS50808">
    <property type="entry name" value="ZF_BED"/>
    <property type="match status" value="1"/>
</dbReference>
<dbReference type="InterPro" id="IPR008545">
    <property type="entry name" value="Web"/>
</dbReference>
<evidence type="ECO:0000256" key="5">
    <source>
        <dbReference type="ARBA" id="ARBA00023054"/>
    </source>
</evidence>
<sequence length="650" mass="73903">MQEYVDTRKWISQPQFGEELNWMYLFHKARYRKLILLSTGTRYCSVLELGITGMVRNKDKAASCHRKDSAWKHSTQVDVGGSDKTYVYLKCNYCDKVVKGGVTRMKEHLSGSHKNVAPCSKVPDTIREGIKSYMNKSTMSKHLAQKQFEDRVDKHHSAEELEFMNVQEQTSRMVKDLMAKEQETLEALNELEMTKKIVDRLKSELHEESSEVYKFTESLSGDVKLHPAMDHNRVITRVDSLHAVMHAVPSPDSILVELKQAKMNLGMTTSNLADIRASIKSFNFKVGEEKALLEKAVEKLSLKRANVSSLEEELKHITLRLQLTKEAKDIRNDDPACTSVEINHLLFVREQFRQATEAAKSEVLRSTHEIQGMKATIKAAEIRWLAVKKMEEESKAAEAVALAQSKTLLNCNSSTACLQNNSTVILSIKEYDQLTQKVQEADESSRNKTEAALRELERANQSKLELMGKIEEATEDLKTRRKVLEQALSRVETVNSGKRAVEEAFRKWRSEHGHRGRHIYNTTKFKNSYPGHHKRDSNMLDCNEMNLVIDDPRNGLKHTLSIGEILSRKLVGPDDYNIGISDTSNDKATVSLGQIISRRTGVLSPQNGGGSTLKQHPRMRKKFVFVGLSHVSINDSLRKNMKRKQISDLR</sequence>
<organism evidence="9 10">
    <name type="scientific">Dendrobium thyrsiflorum</name>
    <name type="common">Pinecone-like raceme dendrobium</name>
    <name type="synonym">Orchid</name>
    <dbReference type="NCBI Taxonomy" id="117978"/>
    <lineage>
        <taxon>Eukaryota</taxon>
        <taxon>Viridiplantae</taxon>
        <taxon>Streptophyta</taxon>
        <taxon>Embryophyta</taxon>
        <taxon>Tracheophyta</taxon>
        <taxon>Spermatophyta</taxon>
        <taxon>Magnoliopsida</taxon>
        <taxon>Liliopsida</taxon>
        <taxon>Asparagales</taxon>
        <taxon>Orchidaceae</taxon>
        <taxon>Epidendroideae</taxon>
        <taxon>Malaxideae</taxon>
        <taxon>Dendrobiinae</taxon>
        <taxon>Dendrobium</taxon>
    </lineage>
</organism>
<feature type="domain" description="BED-type" evidence="8">
    <location>
        <begin position="65"/>
        <end position="120"/>
    </location>
</feature>
<keyword evidence="5 7" id="KW-0175">Coiled coil</keyword>
<feature type="coiled-coil region" evidence="7">
    <location>
        <begin position="174"/>
        <end position="211"/>
    </location>
</feature>
<accession>A0ABD0VE41</accession>
<dbReference type="PANTHER" id="PTHR32054:SF4">
    <property type="entry name" value="OS07G0677900 PROTEIN"/>
    <property type="match status" value="1"/>
</dbReference>
<keyword evidence="10" id="KW-1185">Reference proteome</keyword>
<reference evidence="9 10" key="1">
    <citation type="journal article" date="2024" name="Plant Biotechnol. J.">
        <title>Dendrobium thyrsiflorum genome and its molecular insights into genes involved in important horticultural traits.</title>
        <authorList>
            <person name="Chen B."/>
            <person name="Wang J.Y."/>
            <person name="Zheng P.J."/>
            <person name="Li K.L."/>
            <person name="Liang Y.M."/>
            <person name="Chen X.F."/>
            <person name="Zhang C."/>
            <person name="Zhao X."/>
            <person name="He X."/>
            <person name="Zhang G.Q."/>
            <person name="Liu Z.J."/>
            <person name="Xu Q."/>
        </authorList>
    </citation>
    <scope>NUCLEOTIDE SEQUENCE [LARGE SCALE GENOMIC DNA]</scope>
    <source>
        <strain evidence="9">GZMU011</strain>
    </source>
</reference>
<evidence type="ECO:0000256" key="2">
    <source>
        <dbReference type="ARBA" id="ARBA00022723"/>
    </source>
</evidence>
<dbReference type="Proteomes" id="UP001552299">
    <property type="component" value="Unassembled WGS sequence"/>
</dbReference>
<gene>
    <name evidence="9" type="ORF">M5K25_006990</name>
</gene>
<evidence type="ECO:0000313" key="10">
    <source>
        <dbReference type="Proteomes" id="UP001552299"/>
    </source>
</evidence>
<protein>
    <recommendedName>
        <fullName evidence="8">BED-type domain-containing protein</fullName>
    </recommendedName>
</protein>
<feature type="coiled-coil region" evidence="7">
    <location>
        <begin position="431"/>
        <end position="490"/>
    </location>
</feature>
<proteinExistence type="inferred from homology"/>
<feature type="coiled-coil region" evidence="7">
    <location>
        <begin position="293"/>
        <end position="327"/>
    </location>
</feature>
<evidence type="ECO:0000256" key="1">
    <source>
        <dbReference type="ARBA" id="ARBA00005485"/>
    </source>
</evidence>